<evidence type="ECO:0000313" key="8">
    <source>
        <dbReference type="Proteomes" id="UP001652445"/>
    </source>
</evidence>
<comment type="caution">
    <text evidence="7">The sequence shown here is derived from an EMBL/GenBank/DDBJ whole genome shotgun (WGS) entry which is preliminary data.</text>
</comment>
<evidence type="ECO:0000313" key="7">
    <source>
        <dbReference type="EMBL" id="MCU6797256.1"/>
    </source>
</evidence>
<dbReference type="SUPFAM" id="SSF55383">
    <property type="entry name" value="Copper amine oxidase, domain N"/>
    <property type="match status" value="1"/>
</dbReference>
<dbReference type="InterPro" id="IPR036582">
    <property type="entry name" value="Mao_N_sf"/>
</dbReference>
<gene>
    <name evidence="7" type="ORF">OB236_34520</name>
</gene>
<sequence>MKLPVKYGIVSVLAVCLTTAGSGCSPNKVQQQSVTNSQLKTFSKGGVGGVNTLSSVESARLPISIYDGIPYVTGNDLAQALQFHSKWEADRNIYQLGDFDAAYELKIGSDDVRVDEGTIRLAQPPILRNSMVYVPVSALSPLFASYTNFVVTDKEVKLDLSSGNPSQPINGPEDASTGGDADFMDDPNDPFKGEEPTADHVEQTVASFAHNSSGAAAPNSGVSELTHSAIPAAKLKNVDVNQLIAKAKSYMGVKYLFGAPPYPESSRFDCSTFTRYIYGRYGISLGRTARAQAAGGTSVSRKQLRKGDLLFFYVPGRFRSNKTVGHVAIYMGNNRIVHSSPEPENGVQITNINKPYWKETFLEAKRFVY</sequence>
<dbReference type="SUPFAM" id="SSF54001">
    <property type="entry name" value="Cysteine proteinases"/>
    <property type="match status" value="1"/>
</dbReference>
<dbReference type="Gene3D" id="3.30.457.10">
    <property type="entry name" value="Copper amine oxidase-like, N-terminal domain"/>
    <property type="match status" value="1"/>
</dbReference>
<dbReference type="PANTHER" id="PTHR47053:SF1">
    <property type="entry name" value="MUREIN DD-ENDOPEPTIDASE MEPH-RELATED"/>
    <property type="match status" value="1"/>
</dbReference>
<proteinExistence type="inferred from homology"/>
<dbReference type="InterPro" id="IPR012854">
    <property type="entry name" value="Cu_amine_oxidase-like_N"/>
</dbReference>
<accession>A0ABT2UT44</accession>
<feature type="region of interest" description="Disordered" evidence="5">
    <location>
        <begin position="160"/>
        <end position="196"/>
    </location>
</feature>
<dbReference type="EMBL" id="JAOQIO010000115">
    <property type="protein sequence ID" value="MCU6797256.1"/>
    <property type="molecule type" value="Genomic_DNA"/>
</dbReference>
<dbReference type="PROSITE" id="PS51935">
    <property type="entry name" value="NLPC_P60"/>
    <property type="match status" value="1"/>
</dbReference>
<evidence type="ECO:0000256" key="5">
    <source>
        <dbReference type="SAM" id="MobiDB-lite"/>
    </source>
</evidence>
<dbReference type="Pfam" id="PF00877">
    <property type="entry name" value="NLPC_P60"/>
    <property type="match status" value="1"/>
</dbReference>
<protein>
    <submittedName>
        <fullName evidence="7">NlpC/P60 family protein</fullName>
    </submittedName>
</protein>
<dbReference type="PANTHER" id="PTHR47053">
    <property type="entry name" value="MUREIN DD-ENDOPEPTIDASE MEPH-RELATED"/>
    <property type="match status" value="1"/>
</dbReference>
<keyword evidence="3" id="KW-0378">Hydrolase</keyword>
<dbReference type="Proteomes" id="UP001652445">
    <property type="component" value="Unassembled WGS sequence"/>
</dbReference>
<evidence type="ECO:0000256" key="3">
    <source>
        <dbReference type="ARBA" id="ARBA00022801"/>
    </source>
</evidence>
<reference evidence="7 8" key="1">
    <citation type="submission" date="2022-09" db="EMBL/GenBank/DDBJ databases">
        <authorList>
            <person name="Han X.L."/>
            <person name="Wang Q."/>
            <person name="Lu T."/>
        </authorList>
    </citation>
    <scope>NUCLEOTIDE SEQUENCE [LARGE SCALE GENOMIC DNA]</scope>
    <source>
        <strain evidence="7 8">WQ 127069</strain>
    </source>
</reference>
<comment type="similarity">
    <text evidence="1">Belongs to the peptidase C40 family.</text>
</comment>
<dbReference type="PROSITE" id="PS51257">
    <property type="entry name" value="PROKAR_LIPOPROTEIN"/>
    <property type="match status" value="1"/>
</dbReference>
<dbReference type="Gene3D" id="3.90.1720.10">
    <property type="entry name" value="endopeptidase domain like (from Nostoc punctiforme)"/>
    <property type="match status" value="1"/>
</dbReference>
<name>A0ABT2UT44_9BACL</name>
<dbReference type="Pfam" id="PF07833">
    <property type="entry name" value="Cu_amine_oxidN1"/>
    <property type="match status" value="1"/>
</dbReference>
<dbReference type="InterPro" id="IPR051202">
    <property type="entry name" value="Peptidase_C40"/>
</dbReference>
<keyword evidence="4" id="KW-0788">Thiol protease</keyword>
<evidence type="ECO:0000256" key="2">
    <source>
        <dbReference type="ARBA" id="ARBA00022670"/>
    </source>
</evidence>
<organism evidence="7 8">
    <name type="scientific">Paenibacillus baimaensis</name>
    <dbReference type="NCBI Taxonomy" id="2982185"/>
    <lineage>
        <taxon>Bacteria</taxon>
        <taxon>Bacillati</taxon>
        <taxon>Bacillota</taxon>
        <taxon>Bacilli</taxon>
        <taxon>Bacillales</taxon>
        <taxon>Paenibacillaceae</taxon>
        <taxon>Paenibacillus</taxon>
    </lineage>
</organism>
<dbReference type="RefSeq" id="WP_262688066.1">
    <property type="nucleotide sequence ID" value="NZ_JAOQIO010000115.1"/>
</dbReference>
<evidence type="ECO:0000256" key="4">
    <source>
        <dbReference type="ARBA" id="ARBA00022807"/>
    </source>
</evidence>
<feature type="domain" description="NlpC/P60" evidence="6">
    <location>
        <begin position="237"/>
        <end position="368"/>
    </location>
</feature>
<evidence type="ECO:0000256" key="1">
    <source>
        <dbReference type="ARBA" id="ARBA00007074"/>
    </source>
</evidence>
<keyword evidence="8" id="KW-1185">Reference proteome</keyword>
<evidence type="ECO:0000259" key="6">
    <source>
        <dbReference type="PROSITE" id="PS51935"/>
    </source>
</evidence>
<keyword evidence="2" id="KW-0645">Protease</keyword>
<dbReference type="InterPro" id="IPR038765">
    <property type="entry name" value="Papain-like_cys_pep_sf"/>
</dbReference>
<dbReference type="InterPro" id="IPR000064">
    <property type="entry name" value="NLP_P60_dom"/>
</dbReference>